<name>A0AAU9NLJ4_9ASTR</name>
<proteinExistence type="predicted"/>
<protein>
    <submittedName>
        <fullName evidence="1">Uncharacterized protein</fullName>
    </submittedName>
</protein>
<gene>
    <name evidence="1" type="ORF">LVIROSA_LOCUS24940</name>
</gene>
<dbReference type="EMBL" id="CAKMRJ010004445">
    <property type="protein sequence ID" value="CAH1438695.1"/>
    <property type="molecule type" value="Genomic_DNA"/>
</dbReference>
<accession>A0AAU9NLJ4</accession>
<sequence length="98" mass="11082">MEKGRRKQDLWSWIHLEEKGPIFPKPKYTLFFSLTAAASSFFYRRRLRNSFLPSTLLSPFPASSPAPESSPPSPLLLHHSSILICSDLPVKLLRSSGI</sequence>
<keyword evidence="2" id="KW-1185">Reference proteome</keyword>
<dbReference type="Proteomes" id="UP001157418">
    <property type="component" value="Unassembled WGS sequence"/>
</dbReference>
<comment type="caution">
    <text evidence="1">The sequence shown here is derived from an EMBL/GenBank/DDBJ whole genome shotgun (WGS) entry which is preliminary data.</text>
</comment>
<reference evidence="1 2" key="1">
    <citation type="submission" date="2022-01" db="EMBL/GenBank/DDBJ databases">
        <authorList>
            <person name="Xiong W."/>
            <person name="Schranz E."/>
        </authorList>
    </citation>
    <scope>NUCLEOTIDE SEQUENCE [LARGE SCALE GENOMIC DNA]</scope>
</reference>
<evidence type="ECO:0000313" key="2">
    <source>
        <dbReference type="Proteomes" id="UP001157418"/>
    </source>
</evidence>
<evidence type="ECO:0000313" key="1">
    <source>
        <dbReference type="EMBL" id="CAH1438695.1"/>
    </source>
</evidence>
<organism evidence="1 2">
    <name type="scientific">Lactuca virosa</name>
    <dbReference type="NCBI Taxonomy" id="75947"/>
    <lineage>
        <taxon>Eukaryota</taxon>
        <taxon>Viridiplantae</taxon>
        <taxon>Streptophyta</taxon>
        <taxon>Embryophyta</taxon>
        <taxon>Tracheophyta</taxon>
        <taxon>Spermatophyta</taxon>
        <taxon>Magnoliopsida</taxon>
        <taxon>eudicotyledons</taxon>
        <taxon>Gunneridae</taxon>
        <taxon>Pentapetalae</taxon>
        <taxon>asterids</taxon>
        <taxon>campanulids</taxon>
        <taxon>Asterales</taxon>
        <taxon>Asteraceae</taxon>
        <taxon>Cichorioideae</taxon>
        <taxon>Cichorieae</taxon>
        <taxon>Lactucinae</taxon>
        <taxon>Lactuca</taxon>
    </lineage>
</organism>
<dbReference type="AlphaFoldDB" id="A0AAU9NLJ4"/>